<dbReference type="InterPro" id="IPR024984">
    <property type="entry name" value="DUF3888"/>
</dbReference>
<organism evidence="1 2">
    <name type="scientific">Bacillus salitolerans</name>
    <dbReference type="NCBI Taxonomy" id="1437434"/>
    <lineage>
        <taxon>Bacteria</taxon>
        <taxon>Bacillati</taxon>
        <taxon>Bacillota</taxon>
        <taxon>Bacilli</taxon>
        <taxon>Bacillales</taxon>
        <taxon>Bacillaceae</taxon>
        <taxon>Bacillus</taxon>
    </lineage>
</organism>
<dbReference type="Pfam" id="PF13027">
    <property type="entry name" value="DUF3888"/>
    <property type="match status" value="1"/>
</dbReference>
<protein>
    <submittedName>
        <fullName evidence="1">DUF3888 domain-containing protein</fullName>
    </submittedName>
</protein>
<proteinExistence type="predicted"/>
<dbReference type="EMBL" id="JBHUEM010000009">
    <property type="protein sequence ID" value="MFD1736657.1"/>
    <property type="molecule type" value="Genomic_DNA"/>
</dbReference>
<evidence type="ECO:0000313" key="1">
    <source>
        <dbReference type="EMBL" id="MFD1736657.1"/>
    </source>
</evidence>
<dbReference type="Proteomes" id="UP001597214">
    <property type="component" value="Unassembled WGS sequence"/>
</dbReference>
<dbReference type="RefSeq" id="WP_377927820.1">
    <property type="nucleotide sequence ID" value="NZ_JBHUEM010000009.1"/>
</dbReference>
<comment type="caution">
    <text evidence="1">The sequence shown here is derived from an EMBL/GenBank/DDBJ whole genome shotgun (WGS) entry which is preliminary data.</text>
</comment>
<name>A0ABW4LNG7_9BACI</name>
<gene>
    <name evidence="1" type="ORF">ACFSCX_08765</name>
</gene>
<evidence type="ECO:0000313" key="2">
    <source>
        <dbReference type="Proteomes" id="UP001597214"/>
    </source>
</evidence>
<keyword evidence="2" id="KW-1185">Reference proteome</keyword>
<reference evidence="2" key="1">
    <citation type="journal article" date="2019" name="Int. J. Syst. Evol. Microbiol.">
        <title>The Global Catalogue of Microorganisms (GCM) 10K type strain sequencing project: providing services to taxonomists for standard genome sequencing and annotation.</title>
        <authorList>
            <consortium name="The Broad Institute Genomics Platform"/>
            <consortium name="The Broad Institute Genome Sequencing Center for Infectious Disease"/>
            <person name="Wu L."/>
            <person name="Ma J."/>
        </authorList>
    </citation>
    <scope>NUCLEOTIDE SEQUENCE [LARGE SCALE GENOMIC DNA]</scope>
    <source>
        <strain evidence="2">CCUG 49339</strain>
    </source>
</reference>
<sequence>MNKSLLGVFIILLLFHAQPKDIKAGVNEPDYNLVYDSLLTTLEPYIEEAVISYYGERKQYGLYDAKIIEIIRESEGGYSFVITVQVNTFEHAHGPPHGKESITFNVSPFGVKAIDYKHEGDHWERKVEDFYQKSITDIKKTFDLNIKSFKVYSYGQLLFQSEKKKSFQSLSEIVIDIVEDILNPEIKPPYKNVIDPVTFIKDDYGYILYKKADGMNVVLTLKKEKQNWIVIDKQYKKGKKMPKELLWYM</sequence>
<accession>A0ABW4LNG7</accession>